<evidence type="ECO:0000256" key="5">
    <source>
        <dbReference type="ARBA" id="ARBA00022842"/>
    </source>
</evidence>
<protein>
    <submittedName>
        <fullName evidence="7">Polyprenyl synthetase</fullName>
    </submittedName>
</protein>
<keyword evidence="3 6" id="KW-0808">Transferase</keyword>
<dbReference type="PROSITE" id="PS00723">
    <property type="entry name" value="POLYPRENYL_SYNTHASE_1"/>
    <property type="match status" value="1"/>
</dbReference>
<dbReference type="STRING" id="1608583.BN1356_01020"/>
<dbReference type="SUPFAM" id="SSF48576">
    <property type="entry name" value="Terpenoid synthases"/>
    <property type="match status" value="1"/>
</dbReference>
<name>A0A0E4CSK3_9STRE</name>
<keyword evidence="8" id="KW-1185">Reference proteome</keyword>
<dbReference type="InterPro" id="IPR033749">
    <property type="entry name" value="Polyprenyl_synt_CS"/>
</dbReference>
<dbReference type="RefSeq" id="WP_093650288.1">
    <property type="nucleotide sequence ID" value="NZ_CTEN01000002.1"/>
</dbReference>
<keyword evidence="4" id="KW-0479">Metal-binding</keyword>
<reference evidence="8" key="1">
    <citation type="submission" date="2015-03" db="EMBL/GenBank/DDBJ databases">
        <authorList>
            <person name="Urmite Genomes"/>
        </authorList>
    </citation>
    <scope>NUCLEOTIDE SEQUENCE [LARGE SCALE GENOMIC DNA]</scope>
    <source>
        <strain evidence="8">FF10</strain>
    </source>
</reference>
<dbReference type="SFLD" id="SFLDS00005">
    <property type="entry name" value="Isoprenoid_Synthase_Type_I"/>
    <property type="match status" value="1"/>
</dbReference>
<dbReference type="InterPro" id="IPR000092">
    <property type="entry name" value="Polyprenyl_synt"/>
</dbReference>
<dbReference type="InterPro" id="IPR008949">
    <property type="entry name" value="Isoprenoid_synthase_dom_sf"/>
</dbReference>
<evidence type="ECO:0000256" key="6">
    <source>
        <dbReference type="RuleBase" id="RU004466"/>
    </source>
</evidence>
<dbReference type="PANTHER" id="PTHR12001">
    <property type="entry name" value="GERANYLGERANYL PYROPHOSPHATE SYNTHASE"/>
    <property type="match status" value="1"/>
</dbReference>
<dbReference type="CDD" id="cd00685">
    <property type="entry name" value="Trans_IPPS_HT"/>
    <property type="match status" value="1"/>
</dbReference>
<proteinExistence type="inferred from homology"/>
<sequence>MVHPIWNDYPVIQSALSDVKKIIKEDLRISHPQVKEKINEYLDAPGKYVRAGLTLLFAQAVDGQIKEAKLYFAAGVEVLHLATLIHDDVIDEADSRRGIASIHKSFSNRIAIYAGDYLLAYSNRLMAKGLEAMGALREEKDRPFDERIIERILAGELAQLLNQYEYSMTMKSYLKQIKGKTAFLFALACQLGAANLPANQKNIRYAFNIGQAIGMAFQLSDDLLDYQVSKEAMGKPSLQDVQNGIYTAPLLLAMREDASLLSLLKSQEKESWTESKLQELQSKVEASKAYRRTQELILNYLKKSQKFLIKMELVKPMDLDDFLHDLMERKF</sequence>
<dbReference type="GO" id="GO:0004659">
    <property type="term" value="F:prenyltransferase activity"/>
    <property type="evidence" value="ECO:0007669"/>
    <property type="project" value="InterPro"/>
</dbReference>
<dbReference type="Proteomes" id="UP000198604">
    <property type="component" value="Unassembled WGS sequence"/>
</dbReference>
<comment type="similarity">
    <text evidence="2 6">Belongs to the FPP/GGPP synthase family.</text>
</comment>
<comment type="cofactor">
    <cofactor evidence="1">
        <name>Mg(2+)</name>
        <dbReference type="ChEBI" id="CHEBI:18420"/>
    </cofactor>
</comment>
<dbReference type="AlphaFoldDB" id="A0A0E4CSK3"/>
<keyword evidence="5" id="KW-0460">Magnesium</keyword>
<dbReference type="PANTHER" id="PTHR12001:SF69">
    <property type="entry name" value="ALL TRANS-POLYPRENYL-DIPHOSPHATE SYNTHASE PDSS1"/>
    <property type="match status" value="1"/>
</dbReference>
<dbReference type="Pfam" id="PF00348">
    <property type="entry name" value="polyprenyl_synt"/>
    <property type="match status" value="1"/>
</dbReference>
<organism evidence="7 8">
    <name type="scientific">Streptococcus varani</name>
    <dbReference type="NCBI Taxonomy" id="1608583"/>
    <lineage>
        <taxon>Bacteria</taxon>
        <taxon>Bacillati</taxon>
        <taxon>Bacillota</taxon>
        <taxon>Bacilli</taxon>
        <taxon>Lactobacillales</taxon>
        <taxon>Streptococcaceae</taxon>
        <taxon>Streptococcus</taxon>
    </lineage>
</organism>
<dbReference type="GO" id="GO:0046872">
    <property type="term" value="F:metal ion binding"/>
    <property type="evidence" value="ECO:0007669"/>
    <property type="project" value="UniProtKB-KW"/>
</dbReference>
<dbReference type="EMBL" id="CTEN01000002">
    <property type="protein sequence ID" value="CQR24665.1"/>
    <property type="molecule type" value="Genomic_DNA"/>
</dbReference>
<evidence type="ECO:0000256" key="4">
    <source>
        <dbReference type="ARBA" id="ARBA00022723"/>
    </source>
</evidence>
<dbReference type="GO" id="GO:0008299">
    <property type="term" value="P:isoprenoid biosynthetic process"/>
    <property type="evidence" value="ECO:0007669"/>
    <property type="project" value="InterPro"/>
</dbReference>
<dbReference type="OrthoDB" id="9805316at2"/>
<gene>
    <name evidence="7" type="ORF">BN1356_01020</name>
</gene>
<evidence type="ECO:0000313" key="8">
    <source>
        <dbReference type="Proteomes" id="UP000198604"/>
    </source>
</evidence>
<evidence type="ECO:0000256" key="1">
    <source>
        <dbReference type="ARBA" id="ARBA00001946"/>
    </source>
</evidence>
<evidence type="ECO:0000256" key="2">
    <source>
        <dbReference type="ARBA" id="ARBA00006706"/>
    </source>
</evidence>
<evidence type="ECO:0000256" key="3">
    <source>
        <dbReference type="ARBA" id="ARBA00022679"/>
    </source>
</evidence>
<evidence type="ECO:0000313" key="7">
    <source>
        <dbReference type="EMBL" id="CQR24665.1"/>
    </source>
</evidence>
<dbReference type="PROSITE" id="PS00444">
    <property type="entry name" value="POLYPRENYL_SYNTHASE_2"/>
    <property type="match status" value="1"/>
</dbReference>
<dbReference type="Gene3D" id="1.10.600.10">
    <property type="entry name" value="Farnesyl Diphosphate Synthase"/>
    <property type="match status" value="1"/>
</dbReference>
<accession>A0A0E4CSK3</accession>